<dbReference type="GO" id="GO:0046872">
    <property type="term" value="F:metal ion binding"/>
    <property type="evidence" value="ECO:0007669"/>
    <property type="project" value="UniProtKB-KW"/>
</dbReference>
<protein>
    <submittedName>
        <fullName evidence="8">Ferredoxin</fullName>
    </submittedName>
</protein>
<organism evidence="8">
    <name type="scientific">Sinomonas puerhi</name>
    <dbReference type="NCBI Taxonomy" id="3238584"/>
    <lineage>
        <taxon>Bacteria</taxon>
        <taxon>Bacillati</taxon>
        <taxon>Actinomycetota</taxon>
        <taxon>Actinomycetes</taxon>
        <taxon>Micrococcales</taxon>
        <taxon>Micrococcaceae</taxon>
        <taxon>Sinomonas</taxon>
    </lineage>
</organism>
<dbReference type="AlphaFoldDB" id="A0AB39L3L3"/>
<evidence type="ECO:0000256" key="7">
    <source>
        <dbReference type="ARBA" id="ARBA00023291"/>
    </source>
</evidence>
<keyword evidence="7" id="KW-0003">3Fe-4S</keyword>
<evidence type="ECO:0000256" key="2">
    <source>
        <dbReference type="ARBA" id="ARBA00022448"/>
    </source>
</evidence>
<reference evidence="8" key="1">
    <citation type="submission" date="2024-07" db="EMBL/GenBank/DDBJ databases">
        <authorList>
            <person name="fu j."/>
        </authorList>
    </citation>
    <scope>NUCLEOTIDE SEQUENCE</scope>
    <source>
        <strain evidence="8">P10A9</strain>
    </source>
</reference>
<accession>A0AB39L3L3</accession>
<dbReference type="GO" id="GO:0051538">
    <property type="term" value="F:3 iron, 4 sulfur cluster binding"/>
    <property type="evidence" value="ECO:0007669"/>
    <property type="project" value="UniProtKB-KW"/>
</dbReference>
<gene>
    <name evidence="8" type="ORF">AB5L97_19595</name>
</gene>
<dbReference type="InterPro" id="IPR051269">
    <property type="entry name" value="Fe-S_cluster_ET"/>
</dbReference>
<evidence type="ECO:0000256" key="3">
    <source>
        <dbReference type="ARBA" id="ARBA00022723"/>
    </source>
</evidence>
<dbReference type="SUPFAM" id="SSF54862">
    <property type="entry name" value="4Fe-4S ferredoxins"/>
    <property type="match status" value="1"/>
</dbReference>
<keyword evidence="3" id="KW-0479">Metal-binding</keyword>
<sequence>MSGRIELDRPRCEGHGLCEEAAPRLMHLDDDGDLVIDVEEVDGADLEAAKAAVRVCPVAALRLVSA</sequence>
<evidence type="ECO:0000313" key="8">
    <source>
        <dbReference type="EMBL" id="XDP45433.1"/>
    </source>
</evidence>
<evidence type="ECO:0000256" key="4">
    <source>
        <dbReference type="ARBA" id="ARBA00022982"/>
    </source>
</evidence>
<name>A0AB39L3L3_9MICC</name>
<keyword evidence="6" id="KW-0411">Iron-sulfur</keyword>
<keyword evidence="2" id="KW-0813">Transport</keyword>
<dbReference type="KEGG" id="spue:AB5L97_19595"/>
<evidence type="ECO:0000256" key="5">
    <source>
        <dbReference type="ARBA" id="ARBA00023004"/>
    </source>
</evidence>
<dbReference type="RefSeq" id="WP_369045967.1">
    <property type="nucleotide sequence ID" value="NZ_CP163302.1"/>
</dbReference>
<proteinExistence type="predicted"/>
<comment type="cofactor">
    <cofactor evidence="1">
        <name>[3Fe-4S] cluster</name>
        <dbReference type="ChEBI" id="CHEBI:21137"/>
    </cofactor>
</comment>
<dbReference type="EMBL" id="CP163302">
    <property type="protein sequence ID" value="XDP45433.1"/>
    <property type="molecule type" value="Genomic_DNA"/>
</dbReference>
<dbReference type="Pfam" id="PF13459">
    <property type="entry name" value="Fer4_15"/>
    <property type="match status" value="1"/>
</dbReference>
<evidence type="ECO:0000256" key="6">
    <source>
        <dbReference type="ARBA" id="ARBA00023014"/>
    </source>
</evidence>
<dbReference type="PANTHER" id="PTHR36923">
    <property type="entry name" value="FERREDOXIN"/>
    <property type="match status" value="1"/>
</dbReference>
<dbReference type="PANTHER" id="PTHR36923:SF3">
    <property type="entry name" value="FERREDOXIN"/>
    <property type="match status" value="1"/>
</dbReference>
<evidence type="ECO:0000256" key="1">
    <source>
        <dbReference type="ARBA" id="ARBA00001927"/>
    </source>
</evidence>
<dbReference type="Gene3D" id="3.30.70.20">
    <property type="match status" value="1"/>
</dbReference>
<keyword evidence="5" id="KW-0408">Iron</keyword>
<keyword evidence="4" id="KW-0249">Electron transport</keyword>